<organism evidence="2 3">
    <name type="scientific">Luteibacter jiangsuensis</name>
    <dbReference type="NCBI Taxonomy" id="637577"/>
    <lineage>
        <taxon>Bacteria</taxon>
        <taxon>Pseudomonadati</taxon>
        <taxon>Pseudomonadota</taxon>
        <taxon>Gammaproteobacteria</taxon>
        <taxon>Lysobacterales</taxon>
        <taxon>Rhodanobacteraceae</taxon>
        <taxon>Luteibacter</taxon>
    </lineage>
</organism>
<keyword evidence="3" id="KW-1185">Reference proteome</keyword>
<gene>
    <name evidence="2" type="ORF">HBF26_15800</name>
</gene>
<keyword evidence="2" id="KW-0378">Hydrolase</keyword>
<dbReference type="InterPro" id="IPR052897">
    <property type="entry name" value="Sec-Metab_Biosynth_Hydrolase"/>
</dbReference>
<dbReference type="Gene3D" id="3.40.50.1820">
    <property type="entry name" value="alpha/beta hydrolase"/>
    <property type="match status" value="1"/>
</dbReference>
<feature type="domain" description="AB hydrolase-1" evidence="1">
    <location>
        <begin position="16"/>
        <end position="231"/>
    </location>
</feature>
<comment type="caution">
    <text evidence="2">The sequence shown here is derived from an EMBL/GenBank/DDBJ whole genome shotgun (WGS) entry which is preliminary data.</text>
</comment>
<dbReference type="PANTHER" id="PTHR37017">
    <property type="entry name" value="AB HYDROLASE-1 DOMAIN-CONTAINING PROTEIN-RELATED"/>
    <property type="match status" value="1"/>
</dbReference>
<dbReference type="RefSeq" id="WP_167128610.1">
    <property type="nucleotide sequence ID" value="NZ_JAAQQR010000008.1"/>
</dbReference>
<dbReference type="PANTHER" id="PTHR37017:SF11">
    <property type="entry name" value="ESTERASE_LIPASE_THIOESTERASE DOMAIN-CONTAINING PROTEIN"/>
    <property type="match status" value="1"/>
</dbReference>
<evidence type="ECO:0000259" key="1">
    <source>
        <dbReference type="Pfam" id="PF12697"/>
    </source>
</evidence>
<dbReference type="Proteomes" id="UP001429601">
    <property type="component" value="Unassembled WGS sequence"/>
</dbReference>
<reference evidence="2 3" key="1">
    <citation type="journal article" date="2011" name="Curr. Microbiol.">
        <title>Luteibacter jiangsuensis sp. nov.: a methamidophos-degrading bacterium isolated from a methamidophos-manufacturing factory.</title>
        <authorList>
            <person name="Wang L."/>
            <person name="Wang G.L."/>
            <person name="Li S.P."/>
            <person name="Jiang J.D."/>
        </authorList>
    </citation>
    <scope>NUCLEOTIDE SEQUENCE [LARGE SCALE GENOMIC DNA]</scope>
    <source>
        <strain evidence="2 3">CGMCC 1.10133</strain>
    </source>
</reference>
<name>A0ABX0QBI7_9GAMM</name>
<proteinExistence type="predicted"/>
<sequence length="244" mass="25994">MNGIPVSSPPKHKSTIVLVHGAWTNGSGWRSVHDRLIEKGYSVSVVQQPLTSFEADVAAVARVLAMQAGPVVLVGHCYGGAVITRVGNDPKVRALVYIAAHALEEGETPLGNDRKFVDPASHAGMDVRTTPDGFLYFEPSAYIEDYAADLDSATAHFQAHAQALTALGAFAVPATHPAWKDKPSWYMVAGADRILSPDLERMYGRRARSTMVEIAGASHAVHQSHPQEVVALIEQAAATAAIAP</sequence>
<dbReference type="EMBL" id="JAAQQR010000008">
    <property type="protein sequence ID" value="NID06358.1"/>
    <property type="molecule type" value="Genomic_DNA"/>
</dbReference>
<dbReference type="Pfam" id="PF12697">
    <property type="entry name" value="Abhydrolase_6"/>
    <property type="match status" value="1"/>
</dbReference>
<dbReference type="SUPFAM" id="SSF53474">
    <property type="entry name" value="alpha/beta-Hydrolases"/>
    <property type="match status" value="1"/>
</dbReference>
<dbReference type="InterPro" id="IPR000073">
    <property type="entry name" value="AB_hydrolase_1"/>
</dbReference>
<dbReference type="InterPro" id="IPR029058">
    <property type="entry name" value="AB_hydrolase_fold"/>
</dbReference>
<protein>
    <submittedName>
        <fullName evidence="2">Alpha/beta hydrolase</fullName>
    </submittedName>
</protein>
<accession>A0ABX0QBI7</accession>
<dbReference type="GO" id="GO:0016787">
    <property type="term" value="F:hydrolase activity"/>
    <property type="evidence" value="ECO:0007669"/>
    <property type="project" value="UniProtKB-KW"/>
</dbReference>
<evidence type="ECO:0000313" key="2">
    <source>
        <dbReference type="EMBL" id="NID06358.1"/>
    </source>
</evidence>
<evidence type="ECO:0000313" key="3">
    <source>
        <dbReference type="Proteomes" id="UP001429601"/>
    </source>
</evidence>